<protein>
    <submittedName>
        <fullName evidence="1">Uncharacterized protein</fullName>
    </submittedName>
</protein>
<reference evidence="1 2" key="1">
    <citation type="journal article" date="2019" name="Int. J. Syst. Evol. Microbiol.">
        <title>The Global Catalogue of Microorganisms (GCM) 10K type strain sequencing project: providing services to taxonomists for standard genome sequencing and annotation.</title>
        <authorList>
            <consortium name="The Broad Institute Genomics Platform"/>
            <consortium name="The Broad Institute Genome Sequencing Center for Infectious Disease"/>
            <person name="Wu L."/>
            <person name="Ma J."/>
        </authorList>
    </citation>
    <scope>NUCLEOTIDE SEQUENCE [LARGE SCALE GENOMIC DNA]</scope>
    <source>
        <strain evidence="1 2">CGMCC 1.12543</strain>
    </source>
</reference>
<dbReference type="AlphaFoldDB" id="A0ABD5RLK2"/>
<organism evidence="1 2">
    <name type="scientific">Halomarina salina</name>
    <dbReference type="NCBI Taxonomy" id="1872699"/>
    <lineage>
        <taxon>Archaea</taxon>
        <taxon>Methanobacteriati</taxon>
        <taxon>Methanobacteriota</taxon>
        <taxon>Stenosarchaea group</taxon>
        <taxon>Halobacteria</taxon>
        <taxon>Halobacteriales</taxon>
        <taxon>Natronomonadaceae</taxon>
        <taxon>Halomarina</taxon>
    </lineage>
</organism>
<dbReference type="Proteomes" id="UP001596099">
    <property type="component" value="Unassembled WGS sequence"/>
</dbReference>
<gene>
    <name evidence="1" type="ORF">ACFPYI_07800</name>
</gene>
<dbReference type="EMBL" id="JBHSQH010000001">
    <property type="protein sequence ID" value="MFC5971233.1"/>
    <property type="molecule type" value="Genomic_DNA"/>
</dbReference>
<name>A0ABD5RLK2_9EURY</name>
<evidence type="ECO:0000313" key="1">
    <source>
        <dbReference type="EMBL" id="MFC5971233.1"/>
    </source>
</evidence>
<comment type="caution">
    <text evidence="1">The sequence shown here is derived from an EMBL/GenBank/DDBJ whole genome shotgun (WGS) entry which is preliminary data.</text>
</comment>
<dbReference type="RefSeq" id="WP_247414141.1">
    <property type="nucleotide sequence ID" value="NZ_JALLGW010000001.1"/>
</dbReference>
<keyword evidence="2" id="KW-1185">Reference proteome</keyword>
<dbReference type="InterPro" id="IPR055951">
    <property type="entry name" value="DUF7529"/>
</dbReference>
<sequence length="172" mass="18378">MNQPPDGERDHPLDGVADHWEAVIDDMATTAEQLREAGADVVELHPGDITPLPALGGFDVLVPDGEFDALRDVVADATLSETDVFQAEAAGVVFTVAVLAASDGSAAVCCPLYYDRADEEVTALHRDVTDDGPLRVFVRTLSNDEAVGLTFDDPSVFFDDTERSSDDPEETA</sequence>
<evidence type="ECO:0000313" key="2">
    <source>
        <dbReference type="Proteomes" id="UP001596099"/>
    </source>
</evidence>
<dbReference type="Pfam" id="PF24373">
    <property type="entry name" value="DUF7529"/>
    <property type="match status" value="1"/>
</dbReference>
<accession>A0ABD5RLK2</accession>
<proteinExistence type="predicted"/>